<organism evidence="1">
    <name type="scientific">Rhizophora mucronata</name>
    <name type="common">Asiatic mangrove</name>
    <dbReference type="NCBI Taxonomy" id="61149"/>
    <lineage>
        <taxon>Eukaryota</taxon>
        <taxon>Viridiplantae</taxon>
        <taxon>Streptophyta</taxon>
        <taxon>Embryophyta</taxon>
        <taxon>Tracheophyta</taxon>
        <taxon>Spermatophyta</taxon>
        <taxon>Magnoliopsida</taxon>
        <taxon>eudicotyledons</taxon>
        <taxon>Gunneridae</taxon>
        <taxon>Pentapetalae</taxon>
        <taxon>rosids</taxon>
        <taxon>fabids</taxon>
        <taxon>Malpighiales</taxon>
        <taxon>Rhizophoraceae</taxon>
        <taxon>Rhizophora</taxon>
    </lineage>
</organism>
<accession>A0A2P2PS88</accession>
<sequence>MSFATLSPTSIFLQNQQALSKAAQITPSAFIGIALMNSSASSK</sequence>
<proteinExistence type="predicted"/>
<reference evidence="1" key="1">
    <citation type="submission" date="2018-02" db="EMBL/GenBank/DDBJ databases">
        <title>Rhizophora mucronata_Transcriptome.</title>
        <authorList>
            <person name="Meera S.P."/>
            <person name="Sreeshan A."/>
            <person name="Augustine A."/>
        </authorList>
    </citation>
    <scope>NUCLEOTIDE SEQUENCE</scope>
    <source>
        <tissue evidence="1">Leaf</tissue>
    </source>
</reference>
<protein>
    <submittedName>
        <fullName evidence="1">Uncharacterized protein</fullName>
    </submittedName>
</protein>
<dbReference type="AlphaFoldDB" id="A0A2P2PS88"/>
<dbReference type="EMBL" id="GGEC01077069">
    <property type="protein sequence ID" value="MBX57553.1"/>
    <property type="molecule type" value="Transcribed_RNA"/>
</dbReference>
<evidence type="ECO:0000313" key="1">
    <source>
        <dbReference type="EMBL" id="MBX57553.1"/>
    </source>
</evidence>
<name>A0A2P2PS88_RHIMU</name>